<dbReference type="Pfam" id="PF14381">
    <property type="entry name" value="EDR1_CTR1_ARMC3_pept"/>
    <property type="match status" value="1"/>
</dbReference>
<dbReference type="PRINTS" id="PR00109">
    <property type="entry name" value="TYRKINASE"/>
</dbReference>
<evidence type="ECO:0000259" key="17">
    <source>
        <dbReference type="PROSITE" id="PS50011"/>
    </source>
</evidence>
<name>A0A388K7X5_CHABU</name>
<feature type="region of interest" description="Disordered" evidence="16">
    <location>
        <begin position="1461"/>
        <end position="1481"/>
    </location>
</feature>
<evidence type="ECO:0000256" key="7">
    <source>
        <dbReference type="ARBA" id="ARBA00022679"/>
    </source>
</evidence>
<dbReference type="PANTHER" id="PTHR44329:SF298">
    <property type="entry name" value="MIXED LINEAGE KINASE DOMAIN-LIKE PROTEIN"/>
    <property type="match status" value="1"/>
</dbReference>
<evidence type="ECO:0000256" key="1">
    <source>
        <dbReference type="ARBA" id="ARBA00004370"/>
    </source>
</evidence>
<dbReference type="GO" id="GO:0005524">
    <property type="term" value="F:ATP binding"/>
    <property type="evidence" value="ECO:0007669"/>
    <property type="project" value="UniProtKB-UniRule"/>
</dbReference>
<evidence type="ECO:0000313" key="20">
    <source>
        <dbReference type="Proteomes" id="UP000265515"/>
    </source>
</evidence>
<dbReference type="GO" id="GO:0006355">
    <property type="term" value="P:regulation of DNA-templated transcription"/>
    <property type="evidence" value="ECO:0007669"/>
    <property type="project" value="InterPro"/>
</dbReference>
<keyword evidence="12" id="KW-0675">Receptor</keyword>
<evidence type="ECO:0000256" key="9">
    <source>
        <dbReference type="ARBA" id="ARBA00022777"/>
    </source>
</evidence>
<dbReference type="PROSITE" id="PS00108">
    <property type="entry name" value="PROTEIN_KINASE_ST"/>
    <property type="match status" value="1"/>
</dbReference>
<dbReference type="CDD" id="cd00130">
    <property type="entry name" value="PAS"/>
    <property type="match status" value="1"/>
</dbReference>
<dbReference type="GO" id="GO:0004674">
    <property type="term" value="F:protein serine/threonine kinase activity"/>
    <property type="evidence" value="ECO:0007669"/>
    <property type="project" value="UniProtKB-KW"/>
</dbReference>
<evidence type="ECO:0000256" key="13">
    <source>
        <dbReference type="ARBA" id="ARBA00047899"/>
    </source>
</evidence>
<dbReference type="InterPro" id="IPR008271">
    <property type="entry name" value="Ser/Thr_kinase_AS"/>
</dbReference>
<keyword evidence="5" id="KW-0600">Photoreceptor protein</keyword>
<dbReference type="InterPro" id="IPR035965">
    <property type="entry name" value="PAS-like_dom_sf"/>
</dbReference>
<evidence type="ECO:0000256" key="2">
    <source>
        <dbReference type="ARBA" id="ARBA00010507"/>
    </source>
</evidence>
<evidence type="ECO:0000259" key="18">
    <source>
        <dbReference type="PROSITE" id="PS50112"/>
    </source>
</evidence>
<dbReference type="Gene3D" id="3.30.200.20">
    <property type="entry name" value="Phosphorylase Kinase, domain 1"/>
    <property type="match status" value="1"/>
</dbReference>
<dbReference type="InterPro" id="IPR013767">
    <property type="entry name" value="PAS_fold"/>
</dbReference>
<feature type="region of interest" description="Disordered" evidence="16">
    <location>
        <begin position="1100"/>
        <end position="1173"/>
    </location>
</feature>
<evidence type="ECO:0000256" key="16">
    <source>
        <dbReference type="SAM" id="MobiDB-lite"/>
    </source>
</evidence>
<dbReference type="PROSITE" id="PS50112">
    <property type="entry name" value="PAS"/>
    <property type="match status" value="1"/>
</dbReference>
<comment type="caution">
    <text evidence="19">The sequence shown here is derived from an EMBL/GenBank/DDBJ whole genome shotgun (WGS) entry which is preliminary data.</text>
</comment>
<keyword evidence="7" id="KW-0808">Transferase</keyword>
<dbReference type="SUPFAM" id="SSF56112">
    <property type="entry name" value="Protein kinase-like (PK-like)"/>
    <property type="match status" value="1"/>
</dbReference>
<dbReference type="SMART" id="SM00091">
    <property type="entry name" value="PAS"/>
    <property type="match status" value="1"/>
</dbReference>
<comment type="subcellular location">
    <subcellularLocation>
        <location evidence="1">Membrane</location>
    </subcellularLocation>
</comment>
<dbReference type="STRING" id="69332.A0A388K7X5"/>
<dbReference type="Pfam" id="PF07714">
    <property type="entry name" value="PK_Tyr_Ser-Thr"/>
    <property type="match status" value="1"/>
</dbReference>
<dbReference type="PROSITE" id="PS50011">
    <property type="entry name" value="PROTEIN_KINASE_DOM"/>
    <property type="match status" value="1"/>
</dbReference>
<dbReference type="InterPro" id="IPR051681">
    <property type="entry name" value="Ser/Thr_Kinases-Pseudokinases"/>
</dbReference>
<evidence type="ECO:0000256" key="5">
    <source>
        <dbReference type="ARBA" id="ARBA00022543"/>
    </source>
</evidence>
<dbReference type="InterPro" id="IPR011009">
    <property type="entry name" value="Kinase-like_dom_sf"/>
</dbReference>
<dbReference type="FunFam" id="1.10.510.10:FF:000476">
    <property type="entry name" value="PAS domain-containing protein tyrosine kinase family protein"/>
    <property type="match status" value="1"/>
</dbReference>
<evidence type="ECO:0000256" key="10">
    <source>
        <dbReference type="ARBA" id="ARBA00022840"/>
    </source>
</evidence>
<organism evidence="19 20">
    <name type="scientific">Chara braunii</name>
    <name type="common">Braun's stonewort</name>
    <dbReference type="NCBI Taxonomy" id="69332"/>
    <lineage>
        <taxon>Eukaryota</taxon>
        <taxon>Viridiplantae</taxon>
        <taxon>Streptophyta</taxon>
        <taxon>Charophyceae</taxon>
        <taxon>Charales</taxon>
        <taxon>Characeae</taxon>
        <taxon>Chara</taxon>
    </lineage>
</organism>
<dbReference type="InterPro" id="IPR000014">
    <property type="entry name" value="PAS"/>
</dbReference>
<dbReference type="Gene3D" id="1.10.510.10">
    <property type="entry name" value="Transferase(Phosphotransferase) domain 1"/>
    <property type="match status" value="1"/>
</dbReference>
<dbReference type="InterPro" id="IPR001245">
    <property type="entry name" value="Ser-Thr/Tyr_kinase_cat_dom"/>
</dbReference>
<evidence type="ECO:0000256" key="15">
    <source>
        <dbReference type="PROSITE-ProRule" id="PRU10141"/>
    </source>
</evidence>
<feature type="region of interest" description="Disordered" evidence="16">
    <location>
        <begin position="812"/>
        <end position="834"/>
    </location>
</feature>
<dbReference type="InterPro" id="IPR017441">
    <property type="entry name" value="Protein_kinase_ATP_BS"/>
</dbReference>
<dbReference type="SUPFAM" id="SSF55785">
    <property type="entry name" value="PYP-like sensor domain (PAS domain)"/>
    <property type="match status" value="1"/>
</dbReference>
<dbReference type="NCBIfam" id="TIGR00229">
    <property type="entry name" value="sensory_box"/>
    <property type="match status" value="1"/>
</dbReference>
<dbReference type="PROSITE" id="PS00107">
    <property type="entry name" value="PROTEIN_KINASE_ATP"/>
    <property type="match status" value="1"/>
</dbReference>
<dbReference type="FunFam" id="3.30.200.20:FF:000060">
    <property type="entry name" value="Serine/threonine-protein kinase isoform 1"/>
    <property type="match status" value="1"/>
</dbReference>
<comment type="similarity">
    <text evidence="2">Belongs to the protein kinase superfamily. TKL Ser/Thr protein kinase family. RAF subfamily.</text>
</comment>
<dbReference type="CDD" id="cd13999">
    <property type="entry name" value="STKc_MAP3K-like"/>
    <property type="match status" value="1"/>
</dbReference>
<keyword evidence="10 15" id="KW-0067">ATP-binding</keyword>
<feature type="compositionally biased region" description="Basic and acidic residues" evidence="16">
    <location>
        <begin position="1100"/>
        <end position="1110"/>
    </location>
</feature>
<evidence type="ECO:0000256" key="6">
    <source>
        <dbReference type="ARBA" id="ARBA00022606"/>
    </source>
</evidence>
<keyword evidence="20" id="KW-1185">Reference proteome</keyword>
<sequence>MALLVCPMPIHGGRAGWNTFQRMREQMAEDVLLRLGNGFGRNMEGSYLQACTPPGANFEGRLHACAPRGVNSGPVKLDSTVQKNLIAEGLNDGFACNTEGGYLNACTPQGVILEGHLHACTHLGVNSGPIKLDSTVQKNVIGVVDVAGGLTDEGAVPAEGIFHNYTERSKKQQGCRTLVGTESEMTAFNSSTAANHIFEEEVDDAGDCNLQVPSVKRSANEGKGVMPPPAGVVLDALGQAVICSNLEASITYWNQAAEELFGWKADEVMLRDINSVLVPFFQQKSAVNVLERVAQGSTWRGDFPCLHRDGTLLDTVVTTSPIHDLKGRIIGFVGVSFDASRVRLPVCIPSLQEFLAGGEGHGSLGKDVDWCAETPSVSHERQNEGYSQMRRQIKRDWARTPASWTAGKRSEFFSRQSRSRMYEDKGEWGGIGRGAWERSNLQFQEYGSCDSSQYSQCDWNLGGRGGRPGGVDGGQKLACAFNKKRNHSLPGNPGIVPYGGGFIRADAFEMDGARDSAEPVPDLTLLESEKDQFMNFRLCELLLSEQARVSQNTSILERTVYKYWVTESLGYDDEIYNGFYGIIRFPFSWTRYTRQGLAPSVRFLRALWQMDLLEATEVVLVDSQKDRRLANLEEEILTAVALRKSMTHRGEVHDAVELMTLIASSVSEQMGGPASSDQELVASWNEGMHQIESYCEDVMVPIGWLRTGLSRHRAILFKRLGRLAGIHCRIQKLPLGSGTEAAVFVKCGDDNREWVLDLMHQPGLLHPVPSQVPSNGGLLNSFSSNAGRLLEMEVFDKGIPVPRSVVPSLHCPEGLQNSQMKTGVSLPDGKERGCSVGSRVLRNKAGSTGTRHQSLTIAMRHVSGKDPLVGSSEPHSQRLPAGVDEVTREGETLSVGVVLEALPSADRTPLHNRTDTCFIGSEGAQVTSAHLKMKLSGKPASNHYDEGMMDKLGLLRSNGMVYANPTTPDRLDHGRSAEPRHHPHIEAAAPLVERLYRSSNPAVPGTVFEALDDPNVSEERRNLREFSRGSCGPAFSCGIHGSAPPRLADVVSSTGNLNCAVPEHLARAGRLDDSKFDFRKRAGGTDLHCAAAARRDWNERQGLERERDAAPDELADCPIRKGQTMGLRNPVCSGNKGGRKDQNHLGKGETGSERGVVDDEEDQSKGTTLKHKQSTDLRKSVPLSFDFDTSDCQLIGESLVLGERIGQGSFGAVYRGTLHGTDVAVKVFHDQDLSSDMAEFKKEISIIRRLRHPNVVLFMGAVITPPRMFLVMEFCARGSLYRILHRSRKELDCRRRLRMAIDVAKGMNYLHKRSPPVVHRDLKSPNILVDKHWSVKVCDFGLSKLKPGTFLSSSSCAGTPEWMAPEVLRNEPSNEKADVYSFGVVLWELVTLKQPWDGMNPMQVVGAVGFQNRCLTIPDNVDPSVASIIQDCFSHDPKDRPSFSELLDLLKPLQRLTIASSGSAPAESAVPSQQQPVEQEA</sequence>
<evidence type="ECO:0000256" key="4">
    <source>
        <dbReference type="ARBA" id="ARBA00022527"/>
    </source>
</evidence>
<feature type="compositionally biased region" description="Polar residues" evidence="16">
    <location>
        <begin position="1470"/>
        <end position="1481"/>
    </location>
</feature>
<evidence type="ECO:0000256" key="12">
    <source>
        <dbReference type="ARBA" id="ARBA00023170"/>
    </source>
</evidence>
<comment type="catalytic activity">
    <reaction evidence="14">
        <text>L-seryl-[protein] + ATP = O-phospho-L-seryl-[protein] + ADP + H(+)</text>
        <dbReference type="Rhea" id="RHEA:17989"/>
        <dbReference type="Rhea" id="RHEA-COMP:9863"/>
        <dbReference type="Rhea" id="RHEA-COMP:11604"/>
        <dbReference type="ChEBI" id="CHEBI:15378"/>
        <dbReference type="ChEBI" id="CHEBI:29999"/>
        <dbReference type="ChEBI" id="CHEBI:30616"/>
        <dbReference type="ChEBI" id="CHEBI:83421"/>
        <dbReference type="ChEBI" id="CHEBI:456216"/>
        <dbReference type="EC" id="2.7.11.1"/>
    </reaction>
</comment>
<dbReference type="Proteomes" id="UP000265515">
    <property type="component" value="Unassembled WGS sequence"/>
</dbReference>
<feature type="compositionally biased region" description="Basic and acidic residues" evidence="16">
    <location>
        <begin position="1138"/>
        <end position="1157"/>
    </location>
</feature>
<dbReference type="OrthoDB" id="7537227at2759"/>
<dbReference type="Gramene" id="GBG66126">
    <property type="protein sequence ID" value="GBG66126"/>
    <property type="gene ID" value="CBR_g55470"/>
</dbReference>
<dbReference type="GO" id="GO:0009881">
    <property type="term" value="F:photoreceptor activity"/>
    <property type="evidence" value="ECO:0007669"/>
    <property type="project" value="UniProtKB-KW"/>
</dbReference>
<evidence type="ECO:0000256" key="8">
    <source>
        <dbReference type="ARBA" id="ARBA00022741"/>
    </source>
</evidence>
<accession>A0A388K7X5</accession>
<evidence type="ECO:0000313" key="19">
    <source>
        <dbReference type="EMBL" id="GBG66126.1"/>
    </source>
</evidence>
<dbReference type="InterPro" id="IPR000719">
    <property type="entry name" value="Prot_kinase_dom"/>
</dbReference>
<dbReference type="SMART" id="SM00220">
    <property type="entry name" value="S_TKc"/>
    <property type="match status" value="1"/>
</dbReference>
<keyword evidence="9" id="KW-0418">Kinase</keyword>
<keyword evidence="8 15" id="KW-0547">Nucleotide-binding</keyword>
<dbReference type="Gene3D" id="3.30.450.20">
    <property type="entry name" value="PAS domain"/>
    <property type="match status" value="1"/>
</dbReference>
<keyword evidence="4" id="KW-0723">Serine/threonine-protein kinase</keyword>
<dbReference type="EC" id="2.7.11.1" evidence="3"/>
<keyword evidence="11" id="KW-0472">Membrane</keyword>
<dbReference type="EMBL" id="BFEA01000069">
    <property type="protein sequence ID" value="GBG66126.1"/>
    <property type="molecule type" value="Genomic_DNA"/>
</dbReference>
<keyword evidence="6" id="KW-0716">Sensory transduction</keyword>
<keyword evidence="5" id="KW-0157">Chromophore</keyword>
<dbReference type="Pfam" id="PF00989">
    <property type="entry name" value="PAS"/>
    <property type="match status" value="1"/>
</dbReference>
<dbReference type="GO" id="GO:0016020">
    <property type="term" value="C:membrane"/>
    <property type="evidence" value="ECO:0007669"/>
    <property type="project" value="UniProtKB-SubCell"/>
</dbReference>
<feature type="domain" description="Protein kinase" evidence="17">
    <location>
        <begin position="1199"/>
        <end position="1454"/>
    </location>
</feature>
<dbReference type="PANTHER" id="PTHR44329">
    <property type="entry name" value="SERINE/THREONINE-PROTEIN KINASE TNNI3K-RELATED"/>
    <property type="match status" value="1"/>
</dbReference>
<gene>
    <name evidence="19" type="ORF">CBR_g55470</name>
</gene>
<protein>
    <recommendedName>
        <fullName evidence="3">non-specific serine/threonine protein kinase</fullName>
        <ecNumber evidence="3">2.7.11.1</ecNumber>
    </recommendedName>
</protein>
<evidence type="ECO:0000256" key="3">
    <source>
        <dbReference type="ARBA" id="ARBA00012513"/>
    </source>
</evidence>
<dbReference type="InterPro" id="IPR055164">
    <property type="entry name" value="EDR1/CTR1/ARMC3-like_pept-like"/>
</dbReference>
<feature type="domain" description="PAS" evidence="18">
    <location>
        <begin position="233"/>
        <end position="279"/>
    </location>
</feature>
<proteinExistence type="inferred from homology"/>
<feature type="binding site" evidence="15">
    <location>
        <position position="1226"/>
    </location>
    <ligand>
        <name>ATP</name>
        <dbReference type="ChEBI" id="CHEBI:30616"/>
    </ligand>
</feature>
<comment type="catalytic activity">
    <reaction evidence="13">
        <text>L-threonyl-[protein] + ATP = O-phospho-L-threonyl-[protein] + ADP + H(+)</text>
        <dbReference type="Rhea" id="RHEA:46608"/>
        <dbReference type="Rhea" id="RHEA-COMP:11060"/>
        <dbReference type="Rhea" id="RHEA-COMP:11605"/>
        <dbReference type="ChEBI" id="CHEBI:15378"/>
        <dbReference type="ChEBI" id="CHEBI:30013"/>
        <dbReference type="ChEBI" id="CHEBI:30616"/>
        <dbReference type="ChEBI" id="CHEBI:61977"/>
        <dbReference type="ChEBI" id="CHEBI:456216"/>
        <dbReference type="EC" id="2.7.11.1"/>
    </reaction>
</comment>
<evidence type="ECO:0000256" key="11">
    <source>
        <dbReference type="ARBA" id="ARBA00023136"/>
    </source>
</evidence>
<evidence type="ECO:0000256" key="14">
    <source>
        <dbReference type="ARBA" id="ARBA00048679"/>
    </source>
</evidence>
<reference evidence="19 20" key="1">
    <citation type="journal article" date="2018" name="Cell">
        <title>The Chara Genome: Secondary Complexity and Implications for Plant Terrestrialization.</title>
        <authorList>
            <person name="Nishiyama T."/>
            <person name="Sakayama H."/>
            <person name="Vries J.D."/>
            <person name="Buschmann H."/>
            <person name="Saint-Marcoux D."/>
            <person name="Ullrich K.K."/>
            <person name="Haas F.B."/>
            <person name="Vanderstraeten L."/>
            <person name="Becker D."/>
            <person name="Lang D."/>
            <person name="Vosolsobe S."/>
            <person name="Rombauts S."/>
            <person name="Wilhelmsson P.K.I."/>
            <person name="Janitza P."/>
            <person name="Kern R."/>
            <person name="Heyl A."/>
            <person name="Rumpler F."/>
            <person name="Villalobos L.I.A.C."/>
            <person name="Clay J.M."/>
            <person name="Skokan R."/>
            <person name="Toyoda A."/>
            <person name="Suzuki Y."/>
            <person name="Kagoshima H."/>
            <person name="Schijlen E."/>
            <person name="Tajeshwar N."/>
            <person name="Catarino B."/>
            <person name="Hetherington A.J."/>
            <person name="Saltykova A."/>
            <person name="Bonnot C."/>
            <person name="Breuninger H."/>
            <person name="Symeonidi A."/>
            <person name="Radhakrishnan G.V."/>
            <person name="Van Nieuwerburgh F."/>
            <person name="Deforce D."/>
            <person name="Chang C."/>
            <person name="Karol K.G."/>
            <person name="Hedrich R."/>
            <person name="Ulvskov P."/>
            <person name="Glockner G."/>
            <person name="Delwiche C.F."/>
            <person name="Petrasek J."/>
            <person name="Van de Peer Y."/>
            <person name="Friml J."/>
            <person name="Beilby M."/>
            <person name="Dolan L."/>
            <person name="Kohara Y."/>
            <person name="Sugano S."/>
            <person name="Fujiyama A."/>
            <person name="Delaux P.-M."/>
            <person name="Quint M."/>
            <person name="TheiBen G."/>
            <person name="Hagemann M."/>
            <person name="Harholt J."/>
            <person name="Dunand C."/>
            <person name="Zachgo S."/>
            <person name="Langdale J."/>
            <person name="Maumus F."/>
            <person name="Straeten D.V.D."/>
            <person name="Gould S.B."/>
            <person name="Rensing S.A."/>
        </authorList>
    </citation>
    <scope>NUCLEOTIDE SEQUENCE [LARGE SCALE GENOMIC DNA]</scope>
    <source>
        <strain evidence="19 20">S276</strain>
    </source>
</reference>